<dbReference type="Proteomes" id="UP000233551">
    <property type="component" value="Unassembled WGS sequence"/>
</dbReference>
<accession>A0A2I0HMJ6</accession>
<evidence type="ECO:0000313" key="2">
    <source>
        <dbReference type="EMBL" id="PKI32935.1"/>
    </source>
</evidence>
<dbReference type="EMBL" id="PGOL01007169">
    <property type="protein sequence ID" value="PKI32935.1"/>
    <property type="molecule type" value="Genomic_DNA"/>
</dbReference>
<evidence type="ECO:0000313" key="3">
    <source>
        <dbReference type="Proteomes" id="UP000233551"/>
    </source>
</evidence>
<reference evidence="2 3" key="1">
    <citation type="submission" date="2017-11" db="EMBL/GenBank/DDBJ databases">
        <title>De-novo sequencing of pomegranate (Punica granatum L.) genome.</title>
        <authorList>
            <person name="Akparov Z."/>
            <person name="Amiraslanov A."/>
            <person name="Hajiyeva S."/>
            <person name="Abbasov M."/>
            <person name="Kaur K."/>
            <person name="Hamwieh A."/>
            <person name="Solovyev V."/>
            <person name="Salamov A."/>
            <person name="Braich B."/>
            <person name="Kosarev P."/>
            <person name="Mahmoud A."/>
            <person name="Hajiyev E."/>
            <person name="Babayeva S."/>
            <person name="Izzatullayeva V."/>
            <person name="Mammadov A."/>
            <person name="Mammadov A."/>
            <person name="Sharifova S."/>
            <person name="Ojaghi J."/>
            <person name="Eynullazada K."/>
            <person name="Bayramov B."/>
            <person name="Abdulazimova A."/>
            <person name="Shahmuradov I."/>
        </authorList>
    </citation>
    <scope>NUCLEOTIDE SEQUENCE [LARGE SCALE GENOMIC DNA]</scope>
    <source>
        <strain evidence="3">cv. AG2017</strain>
        <tissue evidence="2">Leaf</tissue>
    </source>
</reference>
<organism evidence="2 3">
    <name type="scientific">Punica granatum</name>
    <name type="common">Pomegranate</name>
    <dbReference type="NCBI Taxonomy" id="22663"/>
    <lineage>
        <taxon>Eukaryota</taxon>
        <taxon>Viridiplantae</taxon>
        <taxon>Streptophyta</taxon>
        <taxon>Embryophyta</taxon>
        <taxon>Tracheophyta</taxon>
        <taxon>Spermatophyta</taxon>
        <taxon>Magnoliopsida</taxon>
        <taxon>eudicotyledons</taxon>
        <taxon>Gunneridae</taxon>
        <taxon>Pentapetalae</taxon>
        <taxon>rosids</taxon>
        <taxon>malvids</taxon>
        <taxon>Myrtales</taxon>
        <taxon>Lythraceae</taxon>
        <taxon>Punica</taxon>
    </lineage>
</organism>
<feature type="region of interest" description="Disordered" evidence="1">
    <location>
        <begin position="49"/>
        <end position="72"/>
    </location>
</feature>
<gene>
    <name evidence="2" type="ORF">CRG98_046674</name>
</gene>
<sequence>MFRIGVEEALPTRVSHESPRSSLMECGRGLPWTTREWLEPTWDTIRDPRRVQEVSRPHPSKKGRVLLDPSRV</sequence>
<evidence type="ECO:0000256" key="1">
    <source>
        <dbReference type="SAM" id="MobiDB-lite"/>
    </source>
</evidence>
<keyword evidence="3" id="KW-1185">Reference proteome</keyword>
<name>A0A2I0HMJ6_PUNGR</name>
<protein>
    <submittedName>
        <fullName evidence="2">Uncharacterized protein</fullName>
    </submittedName>
</protein>
<dbReference type="AlphaFoldDB" id="A0A2I0HMJ6"/>
<comment type="caution">
    <text evidence="2">The sequence shown here is derived from an EMBL/GenBank/DDBJ whole genome shotgun (WGS) entry which is preliminary data.</text>
</comment>
<proteinExistence type="predicted"/>